<dbReference type="PROSITE" id="PS50222">
    <property type="entry name" value="EF_HAND_2"/>
    <property type="match status" value="1"/>
</dbReference>
<evidence type="ECO:0000313" key="2">
    <source>
        <dbReference type="EMBL" id="CAG9321883.1"/>
    </source>
</evidence>
<protein>
    <recommendedName>
        <fullName evidence="1">EF-hand domain-containing protein</fullName>
    </recommendedName>
</protein>
<keyword evidence="3" id="KW-1185">Reference proteome</keyword>
<evidence type="ECO:0000313" key="3">
    <source>
        <dbReference type="Proteomes" id="UP001162131"/>
    </source>
</evidence>
<dbReference type="EMBL" id="CAJZBQ010000029">
    <property type="protein sequence ID" value="CAG9321883.1"/>
    <property type="molecule type" value="Genomic_DNA"/>
</dbReference>
<proteinExistence type="predicted"/>
<feature type="domain" description="EF-hand" evidence="1">
    <location>
        <begin position="105"/>
        <end position="140"/>
    </location>
</feature>
<name>A0AAU9JD02_9CILI</name>
<organism evidence="2 3">
    <name type="scientific">Blepharisma stoltei</name>
    <dbReference type="NCBI Taxonomy" id="1481888"/>
    <lineage>
        <taxon>Eukaryota</taxon>
        <taxon>Sar</taxon>
        <taxon>Alveolata</taxon>
        <taxon>Ciliophora</taxon>
        <taxon>Postciliodesmatophora</taxon>
        <taxon>Heterotrichea</taxon>
        <taxon>Heterotrichida</taxon>
        <taxon>Blepharismidae</taxon>
        <taxon>Blepharisma</taxon>
    </lineage>
</organism>
<gene>
    <name evidence="2" type="ORF">BSTOLATCC_MIC29788</name>
</gene>
<dbReference type="AlphaFoldDB" id="A0AAU9JD02"/>
<sequence>MGCTFPYSRSHLCHEENLISEIESYLTIPKVKSMAFDKEISRYALGQFVREKKLEEIYAEFNTDASFLKLKKGISYSFYKRLRLGAAGYKVTMLVSTAIWFGTNTETESALNIFRNYDRNCQNKLKLEDFRQMIDEFLELTSIFVTIAIKCYPENMNILEAYLKKIKNGKEYAIGYLTLLINQGENSEYITLEMYMKAMKDPLVKKICTSSGFRELLLECNSLRLEADKIFRQSS</sequence>
<comment type="caution">
    <text evidence="2">The sequence shown here is derived from an EMBL/GenBank/DDBJ whole genome shotgun (WGS) entry which is preliminary data.</text>
</comment>
<accession>A0AAU9JD02</accession>
<dbReference type="InterPro" id="IPR002048">
    <property type="entry name" value="EF_hand_dom"/>
</dbReference>
<dbReference type="GO" id="GO:0005509">
    <property type="term" value="F:calcium ion binding"/>
    <property type="evidence" value="ECO:0007669"/>
    <property type="project" value="InterPro"/>
</dbReference>
<dbReference type="Proteomes" id="UP001162131">
    <property type="component" value="Unassembled WGS sequence"/>
</dbReference>
<reference evidence="2" key="1">
    <citation type="submission" date="2021-09" db="EMBL/GenBank/DDBJ databases">
        <authorList>
            <consortium name="AG Swart"/>
            <person name="Singh M."/>
            <person name="Singh A."/>
            <person name="Seah K."/>
            <person name="Emmerich C."/>
        </authorList>
    </citation>
    <scope>NUCLEOTIDE SEQUENCE</scope>
    <source>
        <strain evidence="2">ATCC30299</strain>
    </source>
</reference>
<evidence type="ECO:0000259" key="1">
    <source>
        <dbReference type="PROSITE" id="PS50222"/>
    </source>
</evidence>